<evidence type="ECO:0000313" key="1">
    <source>
        <dbReference type="EMBL" id="SKC95563.1"/>
    </source>
</evidence>
<dbReference type="STRING" id="393003.SAMN05660461_0430"/>
<keyword evidence="2" id="KW-1185">Reference proteome</keyword>
<proteinExistence type="predicted"/>
<dbReference type="Proteomes" id="UP000190166">
    <property type="component" value="Unassembled WGS sequence"/>
</dbReference>
<dbReference type="AlphaFoldDB" id="A0A1T5N5N6"/>
<evidence type="ECO:0008006" key="3">
    <source>
        <dbReference type="Google" id="ProtNLM"/>
    </source>
</evidence>
<sequence>MRSENTFGVRYAIRQNKNKRKDYSVFARIACNNSPERELTIKGSFPPEDWDEGKGWPHLRTKELREFATHLEKLKSRLTAILQESKYLDGRYKIVTSANFSFFLYSRPDNQVTTSSHDQ</sequence>
<accession>A0A1T5N5N6</accession>
<evidence type="ECO:0000313" key="2">
    <source>
        <dbReference type="Proteomes" id="UP000190166"/>
    </source>
</evidence>
<gene>
    <name evidence="1" type="ORF">SAMN05660461_0430</name>
</gene>
<reference evidence="1 2" key="1">
    <citation type="submission" date="2017-02" db="EMBL/GenBank/DDBJ databases">
        <authorList>
            <person name="Peterson S.W."/>
        </authorList>
    </citation>
    <scope>NUCLEOTIDE SEQUENCE [LARGE SCALE GENOMIC DNA]</scope>
    <source>
        <strain evidence="1 2">DSM 18108</strain>
    </source>
</reference>
<name>A0A1T5N5N6_9BACT</name>
<organism evidence="1 2">
    <name type="scientific">Chitinophaga ginsengisegetis</name>
    <dbReference type="NCBI Taxonomy" id="393003"/>
    <lineage>
        <taxon>Bacteria</taxon>
        <taxon>Pseudomonadati</taxon>
        <taxon>Bacteroidota</taxon>
        <taxon>Chitinophagia</taxon>
        <taxon>Chitinophagales</taxon>
        <taxon>Chitinophagaceae</taxon>
        <taxon>Chitinophaga</taxon>
    </lineage>
</organism>
<dbReference type="EMBL" id="FUZZ01000001">
    <property type="protein sequence ID" value="SKC95563.1"/>
    <property type="molecule type" value="Genomic_DNA"/>
</dbReference>
<protein>
    <recommendedName>
        <fullName evidence="3">Arm DNA-binding domain-containing protein</fullName>
    </recommendedName>
</protein>